<dbReference type="AlphaFoldDB" id="A0A7S3HY11"/>
<protein>
    <submittedName>
        <fullName evidence="1">Uncharacterized protein</fullName>
    </submittedName>
</protein>
<name>A0A7S3HY11_9SPIT</name>
<gene>
    <name evidence="1" type="ORF">FEHR0123_LOCUS3409</name>
</gene>
<accession>A0A7S3HY11</accession>
<proteinExistence type="predicted"/>
<sequence>MNLKTAEMLQDLDFIEDHNLKQLYNYNCATNRNNYEYILGSREEYVERRNDAKIIALQSKIAKENSLAYVKKKVMNSRLQRVLEAKFTEKTQPTTPANAGGDV</sequence>
<evidence type="ECO:0000313" key="1">
    <source>
        <dbReference type="EMBL" id="CAE0308500.1"/>
    </source>
</evidence>
<organism evidence="1">
    <name type="scientific">Favella ehrenbergii</name>
    <dbReference type="NCBI Taxonomy" id="182087"/>
    <lineage>
        <taxon>Eukaryota</taxon>
        <taxon>Sar</taxon>
        <taxon>Alveolata</taxon>
        <taxon>Ciliophora</taxon>
        <taxon>Intramacronucleata</taxon>
        <taxon>Spirotrichea</taxon>
        <taxon>Choreotrichia</taxon>
        <taxon>Tintinnida</taxon>
        <taxon>Xystonellidae</taxon>
        <taxon>Favella</taxon>
    </lineage>
</organism>
<dbReference type="EMBL" id="HBIE01011207">
    <property type="protein sequence ID" value="CAE0308500.1"/>
    <property type="molecule type" value="Transcribed_RNA"/>
</dbReference>
<reference evidence="1" key="1">
    <citation type="submission" date="2021-01" db="EMBL/GenBank/DDBJ databases">
        <authorList>
            <person name="Corre E."/>
            <person name="Pelletier E."/>
            <person name="Niang G."/>
            <person name="Scheremetjew M."/>
            <person name="Finn R."/>
            <person name="Kale V."/>
            <person name="Holt S."/>
            <person name="Cochrane G."/>
            <person name="Meng A."/>
            <person name="Brown T."/>
            <person name="Cohen L."/>
        </authorList>
    </citation>
    <scope>NUCLEOTIDE SEQUENCE</scope>
    <source>
        <strain evidence="1">Fehren 1</strain>
    </source>
</reference>